<evidence type="ECO:0000313" key="2">
    <source>
        <dbReference type="Proteomes" id="UP001054252"/>
    </source>
</evidence>
<dbReference type="Proteomes" id="UP001054252">
    <property type="component" value="Unassembled WGS sequence"/>
</dbReference>
<name>A0AAV5KX96_9ROSI</name>
<sequence>MAMQKPLAAVGLSGISYAFILPARVGRRNIACSSMGINSEDAPPARKVHISKKPVQALKKVNYIDFQPLMEPNAMQMSERRTAGFLPTVWDPDLIISSSTGYKASLLN</sequence>
<gene>
    <name evidence="1" type="ORF">SLEP1_g38256</name>
</gene>
<comment type="caution">
    <text evidence="1">The sequence shown here is derived from an EMBL/GenBank/DDBJ whole genome shotgun (WGS) entry which is preliminary data.</text>
</comment>
<keyword evidence="2" id="KW-1185">Reference proteome</keyword>
<dbReference type="EMBL" id="BPVZ01000082">
    <property type="protein sequence ID" value="GKV29319.1"/>
    <property type="molecule type" value="Genomic_DNA"/>
</dbReference>
<organism evidence="1 2">
    <name type="scientific">Rubroshorea leprosula</name>
    <dbReference type="NCBI Taxonomy" id="152421"/>
    <lineage>
        <taxon>Eukaryota</taxon>
        <taxon>Viridiplantae</taxon>
        <taxon>Streptophyta</taxon>
        <taxon>Embryophyta</taxon>
        <taxon>Tracheophyta</taxon>
        <taxon>Spermatophyta</taxon>
        <taxon>Magnoliopsida</taxon>
        <taxon>eudicotyledons</taxon>
        <taxon>Gunneridae</taxon>
        <taxon>Pentapetalae</taxon>
        <taxon>rosids</taxon>
        <taxon>malvids</taxon>
        <taxon>Malvales</taxon>
        <taxon>Dipterocarpaceae</taxon>
        <taxon>Rubroshorea</taxon>
    </lineage>
</organism>
<accession>A0AAV5KX96</accession>
<protein>
    <submittedName>
        <fullName evidence="1">Uncharacterized protein</fullName>
    </submittedName>
</protein>
<proteinExistence type="predicted"/>
<reference evidence="1 2" key="1">
    <citation type="journal article" date="2021" name="Commun. Biol.">
        <title>The genome of Shorea leprosula (Dipterocarpaceae) highlights the ecological relevance of drought in aseasonal tropical rainforests.</title>
        <authorList>
            <person name="Ng K.K.S."/>
            <person name="Kobayashi M.J."/>
            <person name="Fawcett J.A."/>
            <person name="Hatakeyama M."/>
            <person name="Paape T."/>
            <person name="Ng C.H."/>
            <person name="Ang C.C."/>
            <person name="Tnah L.H."/>
            <person name="Lee C.T."/>
            <person name="Nishiyama T."/>
            <person name="Sese J."/>
            <person name="O'Brien M.J."/>
            <person name="Copetti D."/>
            <person name="Mohd Noor M.I."/>
            <person name="Ong R.C."/>
            <person name="Putra M."/>
            <person name="Sireger I.Z."/>
            <person name="Indrioko S."/>
            <person name="Kosugi Y."/>
            <person name="Izuno A."/>
            <person name="Isagi Y."/>
            <person name="Lee S.L."/>
            <person name="Shimizu K.K."/>
        </authorList>
    </citation>
    <scope>NUCLEOTIDE SEQUENCE [LARGE SCALE GENOMIC DNA]</scope>
    <source>
        <strain evidence="1">214</strain>
    </source>
</reference>
<evidence type="ECO:0000313" key="1">
    <source>
        <dbReference type="EMBL" id="GKV29319.1"/>
    </source>
</evidence>
<dbReference type="AlphaFoldDB" id="A0AAV5KX96"/>